<organism evidence="3 4">
    <name type="scientific">Penicillium alfredii</name>
    <dbReference type="NCBI Taxonomy" id="1506179"/>
    <lineage>
        <taxon>Eukaryota</taxon>
        <taxon>Fungi</taxon>
        <taxon>Dikarya</taxon>
        <taxon>Ascomycota</taxon>
        <taxon>Pezizomycotina</taxon>
        <taxon>Eurotiomycetes</taxon>
        <taxon>Eurotiomycetidae</taxon>
        <taxon>Eurotiales</taxon>
        <taxon>Aspergillaceae</taxon>
        <taxon>Penicillium</taxon>
    </lineage>
</organism>
<evidence type="ECO:0000256" key="1">
    <source>
        <dbReference type="SAM" id="MobiDB-lite"/>
    </source>
</evidence>
<evidence type="ECO:0000313" key="3">
    <source>
        <dbReference type="EMBL" id="KAJ5114393.1"/>
    </source>
</evidence>
<reference evidence="3" key="2">
    <citation type="journal article" date="2023" name="IMA Fungus">
        <title>Comparative genomic study of the Penicillium genus elucidates a diverse pangenome and 15 lateral gene transfer events.</title>
        <authorList>
            <person name="Petersen C."/>
            <person name="Sorensen T."/>
            <person name="Nielsen M.R."/>
            <person name="Sondergaard T.E."/>
            <person name="Sorensen J.L."/>
            <person name="Fitzpatrick D.A."/>
            <person name="Frisvad J.C."/>
            <person name="Nielsen K.L."/>
        </authorList>
    </citation>
    <scope>NUCLEOTIDE SEQUENCE</scope>
    <source>
        <strain evidence="3">IBT 34128</strain>
    </source>
</reference>
<dbReference type="EMBL" id="JAPMSZ010000001">
    <property type="protein sequence ID" value="KAJ5114393.1"/>
    <property type="molecule type" value="Genomic_DNA"/>
</dbReference>
<feature type="transmembrane region" description="Helical" evidence="2">
    <location>
        <begin position="641"/>
        <end position="667"/>
    </location>
</feature>
<protein>
    <submittedName>
        <fullName evidence="3">Uncharacterized protein</fullName>
    </submittedName>
</protein>
<dbReference type="OrthoDB" id="5381672at2759"/>
<dbReference type="GeneID" id="81389904"/>
<evidence type="ECO:0000313" key="4">
    <source>
        <dbReference type="Proteomes" id="UP001141434"/>
    </source>
</evidence>
<gene>
    <name evidence="3" type="ORF">NUU61_000152</name>
</gene>
<accession>A0A9W9G9L6</accession>
<keyword evidence="4" id="KW-1185">Reference proteome</keyword>
<comment type="caution">
    <text evidence="3">The sequence shown here is derived from an EMBL/GenBank/DDBJ whole genome shotgun (WGS) entry which is preliminary data.</text>
</comment>
<dbReference type="RefSeq" id="XP_056515586.1">
    <property type="nucleotide sequence ID" value="XM_056650736.1"/>
</dbReference>
<reference evidence="3" key="1">
    <citation type="submission" date="2022-11" db="EMBL/GenBank/DDBJ databases">
        <authorList>
            <person name="Petersen C."/>
        </authorList>
    </citation>
    <scope>NUCLEOTIDE SEQUENCE</scope>
    <source>
        <strain evidence="3">IBT 34128</strain>
    </source>
</reference>
<feature type="transmembrane region" description="Helical" evidence="2">
    <location>
        <begin position="31"/>
        <end position="53"/>
    </location>
</feature>
<dbReference type="AlphaFoldDB" id="A0A9W9G9L6"/>
<feature type="region of interest" description="Disordered" evidence="1">
    <location>
        <begin position="1"/>
        <end position="22"/>
    </location>
</feature>
<feature type="transmembrane region" description="Helical" evidence="2">
    <location>
        <begin position="102"/>
        <end position="127"/>
    </location>
</feature>
<proteinExistence type="predicted"/>
<keyword evidence="2" id="KW-0472">Membrane</keyword>
<dbReference type="Proteomes" id="UP001141434">
    <property type="component" value="Unassembled WGS sequence"/>
</dbReference>
<evidence type="ECO:0000256" key="2">
    <source>
        <dbReference type="SAM" id="Phobius"/>
    </source>
</evidence>
<keyword evidence="2" id="KW-1133">Transmembrane helix</keyword>
<name>A0A9W9G9L6_9EURO</name>
<sequence>MPSTPDSRSTRESTQKHAPNQTGTEITRSGWILWLVGFYAILVLFSWAMICLLDQRPVTTTSYQKYPSTKGISRSTWNLWSSSQPMRAKYDQNERWYKAIQVLQSIVGVLTIPVTSAVCSSAVVVYLQCRTDGSKPKITLRQLMVLADKGWTDISTYLRISTQWTRYGTPFLAWALALHFVGAIISPLQQVFLSTEVVKTPTNITAIGQLLDIPNKFENGFLPKLSIIPMTQKLLASTSAKDVPSQLWAREIACDLTHSDLCSQIGPNWADLSISPEIFWAQLPSNYSTGLIRQYLPRFNSSARYDYVSEREFPRGCDSEHGTLSLKHNHTLSNSAGTKNQALEFWALHACMPGNQLSTPWKNTRDRQDFGEALYLNITMSTHSKDGLLAEDKSTPTSIYARVIVNTTAGYFELPNYMNGQTAGSLLEKFPYDKCDAYCDVQEVTGPYKAKKKKREQEDLIPAQTDKIEEVLNKGPLLTTTLALFGRYSWLETANRFDTLYGFRNASHDDLKIVADLVPMGRIIRGLQAPASHNEEPNRDSSHTGINDGVLSQESDFLGDKNVYHESDMFSNILTWLVNFRPRKISTDEKDLSSEEVMANAFNIASYLANIAWITDTQQMNGSPTLSVLYDKGANSRKPSISLAGIVVVSVLILFHLIGLFLTALYASWFPRWTTALDAFSLLRLGGSIGEHVPLKISRSDDQVKVLDELPGWVGCAAGGSQSRKIGSVELGGPGPLRMGSICGTYEGSALRARKPQSETKNGMLPKVSV</sequence>
<keyword evidence="2" id="KW-0812">Transmembrane</keyword>